<dbReference type="EMBL" id="FNSA01000003">
    <property type="protein sequence ID" value="SEC74450.1"/>
    <property type="molecule type" value="Genomic_DNA"/>
</dbReference>
<evidence type="ECO:0000313" key="1">
    <source>
        <dbReference type="EMBL" id="SEC74450.1"/>
    </source>
</evidence>
<organism evidence="1 2">
    <name type="scientific">Tsukamurella tyrosinosolvens</name>
    <dbReference type="NCBI Taxonomy" id="57704"/>
    <lineage>
        <taxon>Bacteria</taxon>
        <taxon>Bacillati</taxon>
        <taxon>Actinomycetota</taxon>
        <taxon>Actinomycetes</taxon>
        <taxon>Mycobacteriales</taxon>
        <taxon>Tsukamurellaceae</taxon>
        <taxon>Tsukamurella</taxon>
    </lineage>
</organism>
<gene>
    <name evidence="1" type="ORF">SAMN04489793_3099</name>
</gene>
<reference evidence="2" key="1">
    <citation type="submission" date="2016-10" db="EMBL/GenBank/DDBJ databases">
        <authorList>
            <person name="Varghese N."/>
            <person name="Submissions S."/>
        </authorList>
    </citation>
    <scope>NUCLEOTIDE SEQUENCE [LARGE SCALE GENOMIC DNA]</scope>
    <source>
        <strain evidence="2">DSM 44234</strain>
    </source>
</reference>
<name>A0A1H4V0V5_TSUTY</name>
<dbReference type="AlphaFoldDB" id="A0A1H4V0V5"/>
<accession>A0A1H4V0V5</accession>
<sequence length="48" mass="5058">MSSHDSKLLEQAAQAILAGEPSADLVHAAIDEYLDDCMLRAGDQGATQ</sequence>
<dbReference type="Proteomes" id="UP000182241">
    <property type="component" value="Unassembled WGS sequence"/>
</dbReference>
<proteinExistence type="predicted"/>
<dbReference type="RefSeq" id="WP_156486443.1">
    <property type="nucleotide sequence ID" value="NZ_FNSA01000003.1"/>
</dbReference>
<dbReference type="STRING" id="57704.SAMN04489793_3099"/>
<protein>
    <submittedName>
        <fullName evidence="1">Uncharacterized protein</fullName>
    </submittedName>
</protein>
<keyword evidence="2" id="KW-1185">Reference proteome</keyword>
<evidence type="ECO:0000313" key="2">
    <source>
        <dbReference type="Proteomes" id="UP000182241"/>
    </source>
</evidence>